<dbReference type="RefSeq" id="WP_273628293.1">
    <property type="nucleotide sequence ID" value="NZ_CP117167.1"/>
</dbReference>
<organism evidence="2 3">
    <name type="scientific">Mucilaginibacter jinjuensis</name>
    <dbReference type="NCBI Taxonomy" id="1176721"/>
    <lineage>
        <taxon>Bacteria</taxon>
        <taxon>Pseudomonadati</taxon>
        <taxon>Bacteroidota</taxon>
        <taxon>Sphingobacteriia</taxon>
        <taxon>Sphingobacteriales</taxon>
        <taxon>Sphingobacteriaceae</taxon>
        <taxon>Mucilaginibacter</taxon>
    </lineage>
</organism>
<evidence type="ECO:0008006" key="4">
    <source>
        <dbReference type="Google" id="ProtNLM"/>
    </source>
</evidence>
<reference evidence="2 3" key="1">
    <citation type="submission" date="2023-02" db="EMBL/GenBank/DDBJ databases">
        <title>Genome sequence of Mucilaginibacter jinjuensis strain KACC 16571.</title>
        <authorList>
            <person name="Kim S."/>
            <person name="Heo J."/>
            <person name="Kwon S.-W."/>
        </authorList>
    </citation>
    <scope>NUCLEOTIDE SEQUENCE [LARGE SCALE GENOMIC DNA]</scope>
    <source>
        <strain evidence="2 3">KACC 16571</strain>
    </source>
</reference>
<keyword evidence="3" id="KW-1185">Reference proteome</keyword>
<evidence type="ECO:0000256" key="1">
    <source>
        <dbReference type="SAM" id="SignalP"/>
    </source>
</evidence>
<name>A0ABY7T168_9SPHI</name>
<dbReference type="Proteomes" id="UP001216139">
    <property type="component" value="Chromosome"/>
</dbReference>
<keyword evidence="1" id="KW-0732">Signal</keyword>
<evidence type="ECO:0000313" key="2">
    <source>
        <dbReference type="EMBL" id="WCT10175.1"/>
    </source>
</evidence>
<feature type="chain" id="PRO_5045347416" description="MmpS family membrane protein" evidence="1">
    <location>
        <begin position="31"/>
        <end position="136"/>
    </location>
</feature>
<dbReference type="EMBL" id="CP117167">
    <property type="protein sequence ID" value="WCT10175.1"/>
    <property type="molecule type" value="Genomic_DNA"/>
</dbReference>
<gene>
    <name evidence="2" type="ORF">PQO05_15680</name>
</gene>
<dbReference type="PROSITE" id="PS51257">
    <property type="entry name" value="PROKAR_LIPOPROTEIN"/>
    <property type="match status" value="1"/>
</dbReference>
<protein>
    <recommendedName>
        <fullName evidence="4">MmpS family membrane protein</fullName>
    </recommendedName>
</protein>
<accession>A0ABY7T168</accession>
<evidence type="ECO:0000313" key="3">
    <source>
        <dbReference type="Proteomes" id="UP001216139"/>
    </source>
</evidence>
<proteinExistence type="predicted"/>
<sequence>MKNNFFKKIHFRIFPLIAITLLLASCSKKGDSNVTPPSKASHKVYFKATVSAGSSINNAAYGYDATQTSATSLSGTTWTSPELTAPGGTVEAVCSVGATGANASSTLTVQIFVDGTMVKQGTASGQILAANVTYSF</sequence>
<feature type="signal peptide" evidence="1">
    <location>
        <begin position="1"/>
        <end position="30"/>
    </location>
</feature>